<dbReference type="PANTHER" id="PTHR40659">
    <property type="entry name" value="NICKEL/COBALT EFFLUX SYSTEM RCNA"/>
    <property type="match status" value="1"/>
</dbReference>
<dbReference type="Proteomes" id="UP000428328">
    <property type="component" value="Chromosome"/>
</dbReference>
<name>A0A6I6JEX6_9BACT</name>
<evidence type="ECO:0000256" key="12">
    <source>
        <dbReference type="ARBA" id="ARBA00023285"/>
    </source>
</evidence>
<accession>A0A6I6JEX6</accession>
<keyword evidence="7 13" id="KW-0812">Transmembrane</keyword>
<dbReference type="AlphaFoldDB" id="A0A6I6JEX6"/>
<keyword evidence="9" id="KW-0406">Ion transport</keyword>
<dbReference type="GO" id="GO:0010045">
    <property type="term" value="P:response to nickel cation"/>
    <property type="evidence" value="ECO:0007669"/>
    <property type="project" value="TreeGrafter"/>
</dbReference>
<evidence type="ECO:0000256" key="2">
    <source>
        <dbReference type="ARBA" id="ARBA00004651"/>
    </source>
</evidence>
<proteinExistence type="inferred from homology"/>
<sequence length="480" mass="50555">MTARCLTLLLLWVTLLSAAPSVSAHPHVYVDASLTFHIDESGLRSMEERWLFDEIFTNAILADVDLTAETLALTSGQETIKKGAFAYLANYGYFTFIENGGKRIPITEVTNFRASLSDGRLVYEFSVPIGLPFDQVKDFRAAVFDKDYYTDILLVKEALRFKVDGGAQVSHTVLPAKDQKYWQFIVPEAVHLSLSASPGGATDLPAVADAGAPGLMERLMSLVRTVQKELTLRLNGLGMDIKADPLGSALWLFLGLSFLYGVVHAVGPGHGKTVVCSYFLANPGSLWTGALMGNAITFAHMGSAAAAVTVAYLIFSTGMGGFAEASRALQPASYGLLALMGLVLFAKAVLDVIRGRGAASNGCSPEGEAAEERPDTRKVLTVALITGLVPCPGAAVILAFSIGQNILPAGIAALVVMAAGMGLTTTLFAWGAVAARSATLGATRTNRTAFRVLRAGLSLCGAAAIAIFGAVLFAGSTGWH</sequence>
<evidence type="ECO:0000256" key="14">
    <source>
        <dbReference type="SAM" id="SignalP"/>
    </source>
</evidence>
<feature type="transmembrane region" description="Helical" evidence="13">
    <location>
        <begin position="379"/>
        <end position="400"/>
    </location>
</feature>
<dbReference type="GO" id="GO:0015099">
    <property type="term" value="F:nickel cation transmembrane transporter activity"/>
    <property type="evidence" value="ECO:0007669"/>
    <property type="project" value="UniProtKB-UniRule"/>
</dbReference>
<evidence type="ECO:0000256" key="10">
    <source>
        <dbReference type="ARBA" id="ARBA00023112"/>
    </source>
</evidence>
<dbReference type="RefSeq" id="WP_158946954.1">
    <property type="nucleotide sequence ID" value="NZ_CP046400.1"/>
</dbReference>
<feature type="signal peptide" evidence="14">
    <location>
        <begin position="1"/>
        <end position="24"/>
    </location>
</feature>
<keyword evidence="16" id="KW-1185">Reference proteome</keyword>
<dbReference type="Pfam" id="PF03824">
    <property type="entry name" value="NicO"/>
    <property type="match status" value="1"/>
</dbReference>
<keyword evidence="14" id="KW-0732">Signal</keyword>
<keyword evidence="6" id="KW-0533">Nickel</keyword>
<feature type="transmembrane region" description="Helical" evidence="13">
    <location>
        <begin position="334"/>
        <end position="353"/>
    </location>
</feature>
<keyword evidence="4 13" id="KW-0813">Transport</keyword>
<organism evidence="15 16">
    <name type="scientific">Pseudodesulfovibrio cashew</name>
    <dbReference type="NCBI Taxonomy" id="2678688"/>
    <lineage>
        <taxon>Bacteria</taxon>
        <taxon>Pseudomonadati</taxon>
        <taxon>Thermodesulfobacteriota</taxon>
        <taxon>Desulfovibrionia</taxon>
        <taxon>Desulfovibrionales</taxon>
        <taxon>Desulfovibrionaceae</taxon>
    </lineage>
</organism>
<feature type="transmembrane region" description="Helical" evidence="13">
    <location>
        <begin position="249"/>
        <end position="266"/>
    </location>
</feature>
<evidence type="ECO:0000256" key="9">
    <source>
        <dbReference type="ARBA" id="ARBA00023065"/>
    </source>
</evidence>
<dbReference type="GO" id="GO:0006824">
    <property type="term" value="P:cobalt ion transport"/>
    <property type="evidence" value="ECO:0007669"/>
    <property type="project" value="UniProtKB-KW"/>
</dbReference>
<evidence type="ECO:0000256" key="13">
    <source>
        <dbReference type="RuleBase" id="RU362101"/>
    </source>
</evidence>
<dbReference type="PANTHER" id="PTHR40659:SF1">
    <property type="entry name" value="NICKEL_COBALT EFFLUX SYSTEM RCNA"/>
    <property type="match status" value="1"/>
</dbReference>
<dbReference type="EMBL" id="CP046400">
    <property type="protein sequence ID" value="QGY39729.1"/>
    <property type="molecule type" value="Genomic_DNA"/>
</dbReference>
<evidence type="ECO:0000256" key="6">
    <source>
        <dbReference type="ARBA" id="ARBA00022596"/>
    </source>
</evidence>
<evidence type="ECO:0000256" key="4">
    <source>
        <dbReference type="ARBA" id="ARBA00022448"/>
    </source>
</evidence>
<comment type="similarity">
    <text evidence="13">Belongs to the NiCoT transporter (TC 2.A.52) family.</text>
</comment>
<keyword evidence="12" id="KW-0170">Cobalt</keyword>
<feature type="transmembrane region" description="Helical" evidence="13">
    <location>
        <begin position="452"/>
        <end position="474"/>
    </location>
</feature>
<feature type="transmembrane region" description="Helical" evidence="13">
    <location>
        <begin position="286"/>
        <end position="314"/>
    </location>
</feature>
<dbReference type="GO" id="GO:0005886">
    <property type="term" value="C:plasma membrane"/>
    <property type="evidence" value="ECO:0007669"/>
    <property type="project" value="UniProtKB-SubCell"/>
</dbReference>
<evidence type="ECO:0000256" key="8">
    <source>
        <dbReference type="ARBA" id="ARBA00022989"/>
    </source>
</evidence>
<dbReference type="InterPro" id="IPR051224">
    <property type="entry name" value="NiCoT_RcnA"/>
</dbReference>
<evidence type="ECO:0000313" key="16">
    <source>
        <dbReference type="Proteomes" id="UP000428328"/>
    </source>
</evidence>
<evidence type="ECO:0000256" key="11">
    <source>
        <dbReference type="ARBA" id="ARBA00023136"/>
    </source>
</evidence>
<feature type="transmembrane region" description="Helical" evidence="13">
    <location>
        <begin position="406"/>
        <end position="431"/>
    </location>
</feature>
<keyword evidence="8 13" id="KW-1133">Transmembrane helix</keyword>
<evidence type="ECO:0000256" key="3">
    <source>
        <dbReference type="ARBA" id="ARBA00022426"/>
    </source>
</evidence>
<dbReference type="KEGG" id="psel:GM415_06220"/>
<feature type="chain" id="PRO_5026221152" description="Nickel/cobalt efflux system" evidence="14">
    <location>
        <begin position="25"/>
        <end position="480"/>
    </location>
</feature>
<gene>
    <name evidence="15" type="ORF">GM415_06220</name>
</gene>
<keyword evidence="5" id="KW-1003">Cell membrane</keyword>
<comment type="function">
    <text evidence="1">Efflux system for nickel and cobalt.</text>
</comment>
<evidence type="ECO:0000256" key="7">
    <source>
        <dbReference type="ARBA" id="ARBA00022692"/>
    </source>
</evidence>
<dbReference type="Pfam" id="PF06226">
    <property type="entry name" value="DUF1007"/>
    <property type="match status" value="1"/>
</dbReference>
<comment type="subcellular location">
    <subcellularLocation>
        <location evidence="2 13">Cell membrane</location>
        <topology evidence="2 13">Multi-pass membrane protein</topology>
    </subcellularLocation>
</comment>
<protein>
    <recommendedName>
        <fullName evidence="13">Nickel/cobalt efflux system</fullName>
    </recommendedName>
</protein>
<dbReference type="GO" id="GO:0032025">
    <property type="term" value="P:response to cobalt ion"/>
    <property type="evidence" value="ECO:0007669"/>
    <property type="project" value="TreeGrafter"/>
</dbReference>
<reference evidence="15 16" key="1">
    <citation type="submission" date="2019-11" db="EMBL/GenBank/DDBJ databases">
        <authorList>
            <person name="Zheng R.K."/>
            <person name="Sun C.M."/>
        </authorList>
    </citation>
    <scope>NUCLEOTIDE SEQUENCE [LARGE SCALE GENOMIC DNA]</scope>
    <source>
        <strain evidence="15 16">SRB007</strain>
    </source>
</reference>
<keyword evidence="10" id="KW-0921">Nickel transport</keyword>
<dbReference type="InterPro" id="IPR010412">
    <property type="entry name" value="DUF1007"/>
</dbReference>
<evidence type="ECO:0000256" key="1">
    <source>
        <dbReference type="ARBA" id="ARBA00002510"/>
    </source>
</evidence>
<dbReference type="GO" id="GO:0046583">
    <property type="term" value="F:monoatomic cation efflux transmembrane transporter activity"/>
    <property type="evidence" value="ECO:0007669"/>
    <property type="project" value="TreeGrafter"/>
</dbReference>
<dbReference type="InterPro" id="IPR011541">
    <property type="entry name" value="Ni/Co_transpt_high_affinity"/>
</dbReference>
<evidence type="ECO:0000256" key="5">
    <source>
        <dbReference type="ARBA" id="ARBA00022475"/>
    </source>
</evidence>
<evidence type="ECO:0000313" key="15">
    <source>
        <dbReference type="EMBL" id="QGY39729.1"/>
    </source>
</evidence>
<keyword evidence="11 13" id="KW-0472">Membrane</keyword>
<keyword evidence="3" id="KW-0171">Cobalt transport</keyword>